<dbReference type="CDD" id="cd00093">
    <property type="entry name" value="HTH_XRE"/>
    <property type="match status" value="1"/>
</dbReference>
<dbReference type="PANTHER" id="PTHR46797:SF1">
    <property type="entry name" value="METHYLPHOSPHONATE SYNTHASE"/>
    <property type="match status" value="1"/>
</dbReference>
<evidence type="ECO:0000259" key="2">
    <source>
        <dbReference type="PROSITE" id="PS50943"/>
    </source>
</evidence>
<feature type="domain" description="HTH cro/C1-type" evidence="2">
    <location>
        <begin position="8"/>
        <end position="62"/>
    </location>
</feature>
<proteinExistence type="predicted"/>
<evidence type="ECO:0000313" key="4">
    <source>
        <dbReference type="Proteomes" id="UP000013085"/>
    </source>
</evidence>
<name>A0A0E2H6F8_9FIRM</name>
<dbReference type="InterPro" id="IPR050807">
    <property type="entry name" value="TransReg_Diox_bact_type"/>
</dbReference>
<dbReference type="EMBL" id="AGYR01000040">
    <property type="protein sequence ID" value="ENZ12056.1"/>
    <property type="molecule type" value="Genomic_DNA"/>
</dbReference>
<gene>
    <name evidence="3" type="ORF">HMPREF1090_03685</name>
</gene>
<dbReference type="Gene3D" id="1.10.260.40">
    <property type="entry name" value="lambda repressor-like DNA-binding domains"/>
    <property type="match status" value="1"/>
</dbReference>
<reference evidence="3 4" key="1">
    <citation type="submission" date="2013-01" db="EMBL/GenBank/DDBJ databases">
        <title>The Genome Sequence of Clostridium clostridioforme 90A8.</title>
        <authorList>
            <consortium name="The Broad Institute Genome Sequencing Platform"/>
            <person name="Earl A."/>
            <person name="Ward D."/>
            <person name="Feldgarden M."/>
            <person name="Gevers D."/>
            <person name="Courvalin P."/>
            <person name="Lambert T."/>
            <person name="Walker B."/>
            <person name="Young S.K."/>
            <person name="Zeng Q."/>
            <person name="Gargeya S."/>
            <person name="Fitzgerald M."/>
            <person name="Haas B."/>
            <person name="Abouelleil A."/>
            <person name="Alvarado L."/>
            <person name="Arachchi H.M."/>
            <person name="Berlin A.M."/>
            <person name="Chapman S.B."/>
            <person name="Dewar J."/>
            <person name="Goldberg J."/>
            <person name="Griggs A."/>
            <person name="Gujja S."/>
            <person name="Hansen M."/>
            <person name="Howarth C."/>
            <person name="Imamovic A."/>
            <person name="Larimer J."/>
            <person name="McCowan C."/>
            <person name="Murphy C."/>
            <person name="Neiman D."/>
            <person name="Pearson M."/>
            <person name="Priest M."/>
            <person name="Roberts A."/>
            <person name="Saif S."/>
            <person name="Shea T."/>
            <person name="Sisk P."/>
            <person name="Sykes S."/>
            <person name="Wortman J."/>
            <person name="Nusbaum C."/>
            <person name="Birren B."/>
        </authorList>
    </citation>
    <scope>NUCLEOTIDE SEQUENCE [LARGE SCALE GENOMIC DNA]</scope>
    <source>
        <strain evidence="3 4">90A8</strain>
    </source>
</reference>
<dbReference type="SUPFAM" id="SSF47413">
    <property type="entry name" value="lambda repressor-like DNA-binding domains"/>
    <property type="match status" value="1"/>
</dbReference>
<organism evidence="3 4">
    <name type="scientific">[Clostridium] clostridioforme 90A8</name>
    <dbReference type="NCBI Taxonomy" id="999408"/>
    <lineage>
        <taxon>Bacteria</taxon>
        <taxon>Bacillati</taxon>
        <taxon>Bacillota</taxon>
        <taxon>Clostridia</taxon>
        <taxon>Lachnospirales</taxon>
        <taxon>Lachnospiraceae</taxon>
        <taxon>Enterocloster</taxon>
    </lineage>
</organism>
<evidence type="ECO:0000256" key="1">
    <source>
        <dbReference type="ARBA" id="ARBA00023125"/>
    </source>
</evidence>
<dbReference type="PANTHER" id="PTHR46797">
    <property type="entry name" value="HTH-TYPE TRANSCRIPTIONAL REGULATOR"/>
    <property type="match status" value="1"/>
</dbReference>
<dbReference type="GO" id="GO:0005829">
    <property type="term" value="C:cytosol"/>
    <property type="evidence" value="ECO:0007669"/>
    <property type="project" value="TreeGrafter"/>
</dbReference>
<dbReference type="InterPro" id="IPR010982">
    <property type="entry name" value="Lambda_DNA-bd_dom_sf"/>
</dbReference>
<dbReference type="GO" id="GO:0003677">
    <property type="term" value="F:DNA binding"/>
    <property type="evidence" value="ECO:0007669"/>
    <property type="project" value="UniProtKB-KW"/>
</dbReference>
<dbReference type="PATRIC" id="fig|999408.3.peg.3948"/>
<dbReference type="GO" id="GO:0003700">
    <property type="term" value="F:DNA-binding transcription factor activity"/>
    <property type="evidence" value="ECO:0007669"/>
    <property type="project" value="TreeGrafter"/>
</dbReference>
<dbReference type="RefSeq" id="WP_002593750.1">
    <property type="nucleotide sequence ID" value="NZ_KB850980.1"/>
</dbReference>
<dbReference type="AlphaFoldDB" id="A0A0E2H6F8"/>
<dbReference type="Pfam" id="PF01381">
    <property type="entry name" value="HTH_3"/>
    <property type="match status" value="1"/>
</dbReference>
<accession>A0A0E2H6F8</accession>
<comment type="caution">
    <text evidence="3">The sequence shown here is derived from an EMBL/GenBank/DDBJ whole genome shotgun (WGS) entry which is preliminary data.</text>
</comment>
<dbReference type="Proteomes" id="UP000013085">
    <property type="component" value="Unassembled WGS sequence"/>
</dbReference>
<dbReference type="PROSITE" id="PS50943">
    <property type="entry name" value="HTH_CROC1"/>
    <property type="match status" value="1"/>
</dbReference>
<evidence type="ECO:0000313" key="3">
    <source>
        <dbReference type="EMBL" id="ENZ12056.1"/>
    </source>
</evidence>
<sequence length="145" mass="16322">MKSFGAKVKEQRGNLGLSQKQLAEKAGMGIRTITSYELGERKPYQAQLYKLAKALEVSTEYLQNDNIEDPSYGLDRMEYVEDMRKNSGTREALDLQKMLAENTALFAGGTLSEEAKDAYFQAVAEAYYDCKKAARKTFGKKKNPQ</sequence>
<dbReference type="InterPro" id="IPR001387">
    <property type="entry name" value="Cro/C1-type_HTH"/>
</dbReference>
<protein>
    <recommendedName>
        <fullName evidence="2">HTH cro/C1-type domain-containing protein</fullName>
    </recommendedName>
</protein>
<dbReference type="HOGENOM" id="CLU_066192_4_0_9"/>
<dbReference type="SMART" id="SM00530">
    <property type="entry name" value="HTH_XRE"/>
    <property type="match status" value="1"/>
</dbReference>
<keyword evidence="1" id="KW-0238">DNA-binding</keyword>